<dbReference type="SUPFAM" id="SSF57016">
    <property type="entry name" value="Plant lectins/antimicrobial peptides"/>
    <property type="match status" value="1"/>
</dbReference>
<evidence type="ECO:0000256" key="10">
    <source>
        <dbReference type="ARBA" id="ARBA00023277"/>
    </source>
</evidence>
<evidence type="ECO:0000313" key="20">
    <source>
        <dbReference type="Proteomes" id="UP000006039"/>
    </source>
</evidence>
<evidence type="ECO:0000256" key="15">
    <source>
        <dbReference type="SAM" id="MobiDB-lite"/>
    </source>
</evidence>
<dbReference type="InterPro" id="IPR017853">
    <property type="entry name" value="GH"/>
</dbReference>
<dbReference type="PROSITE" id="PS00026">
    <property type="entry name" value="CHIT_BIND_I_1"/>
    <property type="match status" value="1"/>
</dbReference>
<dbReference type="GO" id="GO:0000272">
    <property type="term" value="P:polysaccharide catabolic process"/>
    <property type="evidence" value="ECO:0007669"/>
    <property type="project" value="UniProtKB-KW"/>
</dbReference>
<keyword evidence="20" id="KW-1185">Reference proteome</keyword>
<evidence type="ECO:0000256" key="14">
    <source>
        <dbReference type="RuleBase" id="RU000489"/>
    </source>
</evidence>
<dbReference type="Gene3D" id="3.30.60.10">
    <property type="entry name" value="Endochitinase-like"/>
    <property type="match status" value="1"/>
</dbReference>
<dbReference type="Pfam" id="PF00187">
    <property type="entry name" value="Chitin_bind_1"/>
    <property type="match status" value="1"/>
</dbReference>
<organism evidence="18">
    <name type="scientific">Gaeumannomyces tritici (strain R3-111a-1)</name>
    <name type="common">Wheat and barley take-all root rot fungus</name>
    <name type="synonym">Gaeumannomyces graminis var. tritici</name>
    <dbReference type="NCBI Taxonomy" id="644352"/>
    <lineage>
        <taxon>Eukaryota</taxon>
        <taxon>Fungi</taxon>
        <taxon>Dikarya</taxon>
        <taxon>Ascomycota</taxon>
        <taxon>Pezizomycotina</taxon>
        <taxon>Sordariomycetes</taxon>
        <taxon>Sordariomycetidae</taxon>
        <taxon>Magnaporthales</taxon>
        <taxon>Magnaporthaceae</taxon>
        <taxon>Gaeumannomyces</taxon>
    </lineage>
</organism>
<dbReference type="InterPro" id="IPR001002">
    <property type="entry name" value="Chitin-bd_1"/>
</dbReference>
<dbReference type="PROSITE" id="PS51910">
    <property type="entry name" value="GH18_2"/>
    <property type="match status" value="1"/>
</dbReference>
<evidence type="ECO:0000256" key="3">
    <source>
        <dbReference type="ARBA" id="ARBA00008682"/>
    </source>
</evidence>
<dbReference type="HOGENOM" id="CLU_001837_2_1_1"/>
<evidence type="ECO:0000313" key="19">
    <source>
        <dbReference type="EnsemblFungi" id="EJT73363"/>
    </source>
</evidence>
<feature type="domain" description="GH18" evidence="17">
    <location>
        <begin position="118"/>
        <end position="472"/>
    </location>
</feature>
<protein>
    <recommendedName>
        <fullName evidence="4">chitinase</fullName>
        <ecNumber evidence="4">3.2.1.14</ecNumber>
    </recommendedName>
</protein>
<keyword evidence="7 14" id="KW-0378">Hydrolase</keyword>
<keyword evidence="9" id="KW-0843">Virulence</keyword>
<dbReference type="EMBL" id="GL385399">
    <property type="protein sequence ID" value="EJT73363.1"/>
    <property type="molecule type" value="Genomic_DNA"/>
</dbReference>
<evidence type="ECO:0000256" key="1">
    <source>
        <dbReference type="ARBA" id="ARBA00000822"/>
    </source>
</evidence>
<dbReference type="GeneID" id="20350664"/>
<feature type="domain" description="Chitin-binding type-1" evidence="16">
    <location>
        <begin position="63"/>
        <end position="106"/>
    </location>
</feature>
<dbReference type="OrthoDB" id="73875at2759"/>
<keyword evidence="11 14" id="KW-0326">Glycosidase</keyword>
<evidence type="ECO:0000256" key="5">
    <source>
        <dbReference type="ARBA" id="ARBA00022525"/>
    </source>
</evidence>
<comment type="catalytic activity">
    <reaction evidence="1">
        <text>Random endo-hydrolysis of N-acetyl-beta-D-glucosaminide (1-&gt;4)-beta-linkages in chitin and chitodextrins.</text>
        <dbReference type="EC" id="3.2.1.14"/>
    </reaction>
</comment>
<dbReference type="InterPro" id="IPR001579">
    <property type="entry name" value="Glyco_hydro_18_chit_AS"/>
</dbReference>
<evidence type="ECO:0000256" key="2">
    <source>
        <dbReference type="ARBA" id="ARBA00004613"/>
    </source>
</evidence>
<feature type="disulfide bond" evidence="13">
    <location>
        <begin position="100"/>
        <end position="104"/>
    </location>
</feature>
<dbReference type="Gene3D" id="3.10.50.10">
    <property type="match status" value="1"/>
</dbReference>
<reference evidence="20" key="1">
    <citation type="submission" date="2010-07" db="EMBL/GenBank/DDBJ databases">
        <title>The genome sequence of Gaeumannomyces graminis var. tritici strain R3-111a-1.</title>
        <authorList>
            <consortium name="The Broad Institute Genome Sequencing Platform"/>
            <person name="Ma L.-J."/>
            <person name="Dead R."/>
            <person name="Young S."/>
            <person name="Zeng Q."/>
            <person name="Koehrsen M."/>
            <person name="Alvarado L."/>
            <person name="Berlin A."/>
            <person name="Chapman S.B."/>
            <person name="Chen Z."/>
            <person name="Freedman E."/>
            <person name="Gellesch M."/>
            <person name="Goldberg J."/>
            <person name="Griggs A."/>
            <person name="Gujja S."/>
            <person name="Heilman E.R."/>
            <person name="Heiman D."/>
            <person name="Hepburn T."/>
            <person name="Howarth C."/>
            <person name="Jen D."/>
            <person name="Larson L."/>
            <person name="Mehta T."/>
            <person name="Neiman D."/>
            <person name="Pearson M."/>
            <person name="Roberts A."/>
            <person name="Saif S."/>
            <person name="Shea T."/>
            <person name="Shenoy N."/>
            <person name="Sisk P."/>
            <person name="Stolte C."/>
            <person name="Sykes S."/>
            <person name="Walk T."/>
            <person name="White J."/>
            <person name="Yandava C."/>
            <person name="Haas B."/>
            <person name="Nusbaum C."/>
            <person name="Birren B."/>
        </authorList>
    </citation>
    <scope>NUCLEOTIDE SEQUENCE [LARGE SCALE GENOMIC DNA]</scope>
    <source>
        <strain evidence="20">R3-111a-1</strain>
    </source>
</reference>
<evidence type="ECO:0000259" key="16">
    <source>
        <dbReference type="PROSITE" id="PS50941"/>
    </source>
</evidence>
<dbReference type="InterPro" id="IPR018371">
    <property type="entry name" value="Chitin-binding_1_CS"/>
</dbReference>
<evidence type="ECO:0000256" key="9">
    <source>
        <dbReference type="ARBA" id="ARBA00023026"/>
    </source>
</evidence>
<proteinExistence type="inferred from homology"/>
<keyword evidence="8" id="KW-0146">Chitin degradation</keyword>
<keyword evidence="5" id="KW-0964">Secreted</keyword>
<comment type="caution">
    <text evidence="13">Lacks conserved residue(s) required for the propagation of feature annotation.</text>
</comment>
<dbReference type="SMART" id="SM00270">
    <property type="entry name" value="ChtBD1"/>
    <property type="match status" value="1"/>
</dbReference>
<evidence type="ECO:0000256" key="8">
    <source>
        <dbReference type="ARBA" id="ARBA00023024"/>
    </source>
</evidence>
<dbReference type="RefSeq" id="XP_009226337.1">
    <property type="nucleotide sequence ID" value="XM_009228073.1"/>
</dbReference>
<evidence type="ECO:0000313" key="18">
    <source>
        <dbReference type="EMBL" id="EJT73363.1"/>
    </source>
</evidence>
<dbReference type="PROSITE" id="PS50941">
    <property type="entry name" value="CHIT_BIND_I_2"/>
    <property type="match status" value="1"/>
</dbReference>
<dbReference type="PROSITE" id="PS01095">
    <property type="entry name" value="GH18_1"/>
    <property type="match status" value="1"/>
</dbReference>
<evidence type="ECO:0000256" key="12">
    <source>
        <dbReference type="ARBA" id="ARBA00023326"/>
    </source>
</evidence>
<evidence type="ECO:0000259" key="17">
    <source>
        <dbReference type="PROSITE" id="PS51910"/>
    </source>
</evidence>
<feature type="region of interest" description="Disordered" evidence="15">
    <location>
        <begin position="1282"/>
        <end position="1325"/>
    </location>
</feature>
<dbReference type="EnsemblFungi" id="EJT73363">
    <property type="protein sequence ID" value="EJT73363"/>
    <property type="gene ID" value="GGTG_10206"/>
</dbReference>
<dbReference type="InterPro" id="IPR011583">
    <property type="entry name" value="Chitinase_II/V-like_cat"/>
</dbReference>
<gene>
    <name evidence="19" type="primary">20350664</name>
    <name evidence="18" type="ORF">GGTG_10206</name>
</gene>
<comment type="subcellular location">
    <subcellularLocation>
        <location evidence="2">Secreted</location>
    </subcellularLocation>
</comment>
<evidence type="ECO:0000256" key="11">
    <source>
        <dbReference type="ARBA" id="ARBA00023295"/>
    </source>
</evidence>
<reference evidence="18" key="2">
    <citation type="submission" date="2010-07" db="EMBL/GenBank/DDBJ databases">
        <authorList>
            <consortium name="The Broad Institute Genome Sequencing Platform"/>
            <consortium name="Broad Institute Genome Sequencing Center for Infectious Disease"/>
            <person name="Ma L.-J."/>
            <person name="Dead R."/>
            <person name="Young S."/>
            <person name="Zeng Q."/>
            <person name="Koehrsen M."/>
            <person name="Alvarado L."/>
            <person name="Berlin A."/>
            <person name="Chapman S.B."/>
            <person name="Chen Z."/>
            <person name="Freedman E."/>
            <person name="Gellesch M."/>
            <person name="Goldberg J."/>
            <person name="Griggs A."/>
            <person name="Gujja S."/>
            <person name="Heilman E.R."/>
            <person name="Heiman D."/>
            <person name="Hepburn T."/>
            <person name="Howarth C."/>
            <person name="Jen D."/>
            <person name="Larson L."/>
            <person name="Mehta T."/>
            <person name="Neiman D."/>
            <person name="Pearson M."/>
            <person name="Roberts A."/>
            <person name="Saif S."/>
            <person name="Shea T."/>
            <person name="Shenoy N."/>
            <person name="Sisk P."/>
            <person name="Stolte C."/>
            <person name="Sykes S."/>
            <person name="Walk T."/>
            <person name="White J."/>
            <person name="Yandava C."/>
            <person name="Haas B."/>
            <person name="Nusbaum C."/>
            <person name="Birren B."/>
        </authorList>
    </citation>
    <scope>NUCLEOTIDE SEQUENCE</scope>
    <source>
        <strain evidence="18">R3-111a-1</strain>
    </source>
</reference>
<dbReference type="GO" id="GO:0006032">
    <property type="term" value="P:chitin catabolic process"/>
    <property type="evidence" value="ECO:0007669"/>
    <property type="project" value="UniProtKB-KW"/>
</dbReference>
<dbReference type="GO" id="GO:0008843">
    <property type="term" value="F:endochitinase activity"/>
    <property type="evidence" value="ECO:0007669"/>
    <property type="project" value="UniProtKB-EC"/>
</dbReference>
<keyword evidence="10" id="KW-0119">Carbohydrate metabolism</keyword>
<keyword evidence="12" id="KW-0624">Polysaccharide degradation</keyword>
<evidence type="ECO:0000256" key="7">
    <source>
        <dbReference type="ARBA" id="ARBA00022801"/>
    </source>
</evidence>
<dbReference type="InterPro" id="IPR036861">
    <property type="entry name" value="Endochitinase-like_sf"/>
</dbReference>
<comment type="similarity">
    <text evidence="3">Belongs to the glycosyl hydrolase 18 family. Chitinase class V subfamily.</text>
</comment>
<dbReference type="SUPFAM" id="SSF51445">
    <property type="entry name" value="(Trans)glycosidases"/>
    <property type="match status" value="1"/>
</dbReference>
<dbReference type="CDD" id="cd00035">
    <property type="entry name" value="ChtBD1"/>
    <property type="match status" value="1"/>
</dbReference>
<dbReference type="eggNOG" id="KOG2806">
    <property type="taxonomic scope" value="Eukaryota"/>
</dbReference>
<evidence type="ECO:0000256" key="4">
    <source>
        <dbReference type="ARBA" id="ARBA00012729"/>
    </source>
</evidence>
<dbReference type="InterPro" id="IPR001223">
    <property type="entry name" value="Glyco_hydro18_cat"/>
</dbReference>
<dbReference type="GO" id="GO:0005576">
    <property type="term" value="C:extracellular region"/>
    <property type="evidence" value="ECO:0007669"/>
    <property type="project" value="UniProtKB-SubCell"/>
</dbReference>
<keyword evidence="13" id="KW-1015">Disulfide bond</keyword>
<feature type="disulfide bond" evidence="13">
    <location>
        <begin position="77"/>
        <end position="89"/>
    </location>
</feature>
<dbReference type="EC" id="3.2.1.14" evidence="4"/>
<name>J3P9M7_GAET3</name>
<dbReference type="VEuPathDB" id="FungiDB:GGTG_10206"/>
<dbReference type="GO" id="GO:0008061">
    <property type="term" value="F:chitin binding"/>
    <property type="evidence" value="ECO:0007669"/>
    <property type="project" value="UniProtKB-UniRule"/>
</dbReference>
<dbReference type="PANTHER" id="PTHR47700:SF2">
    <property type="entry name" value="CHITINASE"/>
    <property type="match status" value="1"/>
</dbReference>
<dbReference type="Gene3D" id="3.20.20.80">
    <property type="entry name" value="Glycosidases"/>
    <property type="match status" value="1"/>
</dbReference>
<dbReference type="InterPro" id="IPR053214">
    <property type="entry name" value="LysM12-like"/>
</dbReference>
<dbReference type="SUPFAM" id="SSF54556">
    <property type="entry name" value="Chitinase insertion domain"/>
    <property type="match status" value="1"/>
</dbReference>
<dbReference type="Pfam" id="PF00704">
    <property type="entry name" value="Glyco_hydro_18"/>
    <property type="match status" value="1"/>
</dbReference>
<dbReference type="PANTHER" id="PTHR47700">
    <property type="entry name" value="V CHITINASE, PUTATIVE (AFU_ORTHOLOGUE AFUA_6G13720)-RELATED"/>
    <property type="match status" value="1"/>
</dbReference>
<keyword evidence="6 13" id="KW-0147">Chitin-binding</keyword>
<evidence type="ECO:0000256" key="6">
    <source>
        <dbReference type="ARBA" id="ARBA00022669"/>
    </source>
</evidence>
<reference evidence="19" key="4">
    <citation type="journal article" date="2015" name="G3 (Bethesda)">
        <title>Genome sequences of three phytopathogenic species of the Magnaporthaceae family of fungi.</title>
        <authorList>
            <person name="Okagaki L.H."/>
            <person name="Nunes C.C."/>
            <person name="Sailsbery J."/>
            <person name="Clay B."/>
            <person name="Brown D."/>
            <person name="John T."/>
            <person name="Oh Y."/>
            <person name="Young N."/>
            <person name="Fitzgerald M."/>
            <person name="Haas B.J."/>
            <person name="Zeng Q."/>
            <person name="Young S."/>
            <person name="Adiconis X."/>
            <person name="Fan L."/>
            <person name="Levin J.Z."/>
            <person name="Mitchell T.K."/>
            <person name="Okubara P.A."/>
            <person name="Farman M.L."/>
            <person name="Kohn L.M."/>
            <person name="Birren B."/>
            <person name="Ma L.-J."/>
            <person name="Dean R.A."/>
        </authorList>
    </citation>
    <scope>NUCLEOTIDE SEQUENCE</scope>
    <source>
        <strain evidence="19">R3-111a-1</strain>
    </source>
</reference>
<dbReference type="InterPro" id="IPR029070">
    <property type="entry name" value="Chitinase_insertion_sf"/>
</dbReference>
<sequence length="1719" mass="190538">MSLTTLMARQSVNDDDYSCGPERPCRNKACCPKATLYCNYGEKYCGTNGQSPNDVCWSNCNAKAECGENSDPPGKKCPLNVCCSEYGFCGTAADFCGKGCQSNCDKPTPKGSSSDIQKRVIGYYEGWAHDRKCQDMDFNKIPVGAFTHLYFSFAFITPGDFNIAPMDDLDPELFTKFTEVKKRNSGLQTVVALGGWTFNDPGPFQTVFSDLVGSKENRGKFIENLFAFMRKFAFDGVDFDWEYPGADDRGGKPDDGKNFVTFLKELNDYNKKQTRHYVVSFTAPTSYWYLRHFDLKVVDYVDFVNVMSYDLHGIWDRENPIGNNVLAHTNLTEIKMAFELFWRNDVPPSKLNLGFGFYGRSFQLSDPSCYKPGCKFKGGAAPGPCSKNSGTLTYREIQQVIKDNKLKPYHLKEEAVKYITWNGDQWISYDDEETFQAKIKWANEIGLGGMLIWAVDQDTDELEALSALLKPKTLKQFQKAGGNAAYWADATVPSCYVTSCGGKCKAGFVKVTTQPCGSSDWKFQATEDDSQLCCPIQGAPNPKDCTWRGGSDTVATFCNGHCHDDEVTMQLNRWGDHSQYCFDGNKAYCCKSPLGQENKCYWAGVGQKCNGDDVPMTFSGTFLSTLADVVGAIVKVFGRAVPLVGVIGTPLYAVLEILDMELNKYYCCPKDDAENWEDCQWYGDVDSSDTCFDNHCPVDARSVQLTDSPYGLGESCAPRLERTRVFCCKPKNGKSAFLPVPLQNLFANPPTGDDVDTEFDLNIDDTWGTGTSKTHDDGDDPGDAAFNFYVMASPDEIQISLDKRDGSHWDVFNCHETDLHSEAPQTVRMACVDVSEGSNCHKIGLGHGVPGTILEMPPRCGPGKYAVAVSMAPAADQSLPKRLVKRALGHVPVVYDLTFDYDFSRVPRDLGDTQLRIDFSNQENYWDEVVAAAVSKRSAKRQLSDGEYRGNHRRWLQDEWRDDFHGAGSGGGAGAGALSRDELHKRWFGSDVLAWLSRMLQPKISREFRHEIKEDYILKILDDSVECGKGTPLEFDAFIRATATASVDVSTSFGMTLTAVITSGGLDVTGSYLTFFNEGHISAVLRLEALASVSYRKKARLANIPFPGASFSISGIGTIGPQLNLYGQVDVGLTVSAEFETTMDIASWEVRHTLPSPDGDHDPKEVDTADYDDTGSWEGLQKPKVYAGILAQGDAKAHLIASVDFGITFAERWNLDDARASVVADGWIGVKMGVGKSTEVDCPFTYGMEVGADLYAEVVSPSIFGWRGAKYDLPGPKPKTLIDGGTCPDLRSGDPIKRRGIGAGGRHWPRESNTSHAGMSPVSGQVRGLLPREPGVLSKRAEPFGPVFHVGLQDLLCPLDDDELDDNPATECETAGWEDDEMASDRLSLVKRDRKTPTPKSFCSGAGVVVYRPPAYHTSSTLQNDCPTCVKYGYANPGNCLDFTFTTINAPIQNTRQYQTEHVLEMQLLGDFFEWVRQTQRTGNNFPNPQTAQTGTVGFCNYLKGYWYQLSVAARNQVGGRDPIDLVAAEWPSTDNAATKDEFMLVDKGVNNCKGAMWGQGAIRRDSVMRRYIDNANTRQKAFQNLKDCMMALRYMRDPIVSNTLLLEKNRVRDRLNNLDTNVVAGLVRPGYRAWQQQGLSGLWDTFMHDRAVQARTKAETHISTWLGELMTRHASPAQRQQAQQGGNSPLIQANARFIAKLDRMQQEWNAQGQWVPPF</sequence>
<dbReference type="Proteomes" id="UP000006039">
    <property type="component" value="Unassembled WGS sequence"/>
</dbReference>
<accession>J3P9M7</accession>
<dbReference type="SMART" id="SM00636">
    <property type="entry name" value="Glyco_18"/>
    <property type="match status" value="1"/>
</dbReference>
<reference evidence="19" key="5">
    <citation type="submission" date="2018-04" db="UniProtKB">
        <authorList>
            <consortium name="EnsemblFungi"/>
        </authorList>
    </citation>
    <scope>IDENTIFICATION</scope>
    <source>
        <strain evidence="19">R3-111a-1</strain>
    </source>
</reference>
<feature type="disulfide bond" evidence="13">
    <location>
        <begin position="82"/>
        <end position="96"/>
    </location>
</feature>
<dbReference type="STRING" id="644352.J3P9M7"/>
<evidence type="ECO:0000256" key="13">
    <source>
        <dbReference type="PROSITE-ProRule" id="PRU00261"/>
    </source>
</evidence>
<reference evidence="18" key="3">
    <citation type="submission" date="2010-09" db="EMBL/GenBank/DDBJ databases">
        <title>Annotation of Gaeumannomyces graminis var. tritici R3-111a-1.</title>
        <authorList>
            <consortium name="The Broad Institute Genome Sequencing Platform"/>
            <person name="Ma L.-J."/>
            <person name="Dead R."/>
            <person name="Young S.K."/>
            <person name="Zeng Q."/>
            <person name="Gargeya S."/>
            <person name="Fitzgerald M."/>
            <person name="Haas B."/>
            <person name="Abouelleil A."/>
            <person name="Alvarado L."/>
            <person name="Arachchi H.M."/>
            <person name="Berlin A."/>
            <person name="Brown A."/>
            <person name="Chapman S.B."/>
            <person name="Chen Z."/>
            <person name="Dunbar C."/>
            <person name="Freedman E."/>
            <person name="Gearin G."/>
            <person name="Gellesch M."/>
            <person name="Goldberg J."/>
            <person name="Griggs A."/>
            <person name="Gujja S."/>
            <person name="Heiman D."/>
            <person name="Howarth C."/>
            <person name="Larson L."/>
            <person name="Lui A."/>
            <person name="MacDonald P.J.P."/>
            <person name="Mehta T."/>
            <person name="Montmayeur A."/>
            <person name="Murphy C."/>
            <person name="Neiman D."/>
            <person name="Pearson M."/>
            <person name="Priest M."/>
            <person name="Roberts A."/>
            <person name="Saif S."/>
            <person name="Shea T."/>
            <person name="Shenoy N."/>
            <person name="Sisk P."/>
            <person name="Stolte C."/>
            <person name="Sykes S."/>
            <person name="Yandava C."/>
            <person name="Wortman J."/>
            <person name="Nusbaum C."/>
            <person name="Birren B."/>
        </authorList>
    </citation>
    <scope>NUCLEOTIDE SEQUENCE</scope>
    <source>
        <strain evidence="18">R3-111a-1</strain>
    </source>
</reference>